<feature type="transmembrane region" description="Helical" evidence="1">
    <location>
        <begin position="62"/>
        <end position="82"/>
    </location>
</feature>
<evidence type="ECO:0000313" key="2">
    <source>
        <dbReference type="EMBL" id="KPC55134.1"/>
    </source>
</evidence>
<evidence type="ECO:0000313" key="3">
    <source>
        <dbReference type="Proteomes" id="UP000037939"/>
    </source>
</evidence>
<gene>
    <name evidence="2" type="ORF">WG78_00705</name>
</gene>
<keyword evidence="1" id="KW-0472">Membrane</keyword>
<dbReference type="PANTHER" id="PTHR34351:SF1">
    <property type="entry name" value="SLR1927 PROTEIN"/>
    <property type="match status" value="1"/>
</dbReference>
<dbReference type="STRING" id="857265.WG78_00705"/>
<keyword evidence="1" id="KW-1133">Transmembrane helix</keyword>
<keyword evidence="1" id="KW-0812">Transmembrane</keyword>
<name>A0A0N0XL04_9NEIS</name>
<accession>A0A0N0XL04</accession>
<proteinExistence type="predicted"/>
<organism evidence="2 3">
    <name type="scientific">Amantichitinum ursilacus</name>
    <dbReference type="NCBI Taxonomy" id="857265"/>
    <lineage>
        <taxon>Bacteria</taxon>
        <taxon>Pseudomonadati</taxon>
        <taxon>Pseudomonadota</taxon>
        <taxon>Betaproteobacteria</taxon>
        <taxon>Neisseriales</taxon>
        <taxon>Chitinibacteraceae</taxon>
        <taxon>Amantichitinum</taxon>
    </lineage>
</organism>
<comment type="caution">
    <text evidence="2">The sequence shown here is derived from an EMBL/GenBank/DDBJ whole genome shotgun (WGS) entry which is preliminary data.</text>
</comment>
<keyword evidence="3" id="KW-1185">Reference proteome</keyword>
<dbReference type="RefSeq" id="WP_083458664.1">
    <property type="nucleotide sequence ID" value="NZ_LAQT01000001.1"/>
</dbReference>
<reference evidence="2 3" key="1">
    <citation type="submission" date="2015-07" db="EMBL/GenBank/DDBJ databases">
        <title>Draft genome sequence of the Amantichitinum ursilacus IGB-41, a new chitin-degrading bacterium.</title>
        <authorList>
            <person name="Kirstahler P."/>
            <person name="Guenther M."/>
            <person name="Grumaz C."/>
            <person name="Rupp S."/>
            <person name="Zibek S."/>
            <person name="Sohn K."/>
        </authorList>
    </citation>
    <scope>NUCLEOTIDE SEQUENCE [LARGE SCALE GENOMIC DNA]</scope>
    <source>
        <strain evidence="2 3">IGB-41</strain>
    </source>
</reference>
<dbReference type="Proteomes" id="UP000037939">
    <property type="component" value="Unassembled WGS sequence"/>
</dbReference>
<protein>
    <submittedName>
        <fullName evidence="2">Uncharacterized protein</fullName>
    </submittedName>
</protein>
<dbReference type="OrthoDB" id="5298497at2"/>
<feature type="transmembrane region" description="Helical" evidence="1">
    <location>
        <begin position="33"/>
        <end position="56"/>
    </location>
</feature>
<dbReference type="EMBL" id="LAQT01000001">
    <property type="protein sequence ID" value="KPC55134.1"/>
    <property type="molecule type" value="Genomic_DNA"/>
</dbReference>
<dbReference type="PANTHER" id="PTHR34351">
    <property type="entry name" value="SLR1927 PROTEIN-RELATED"/>
    <property type="match status" value="1"/>
</dbReference>
<dbReference type="AlphaFoldDB" id="A0A0N0XL04"/>
<evidence type="ECO:0000256" key="1">
    <source>
        <dbReference type="SAM" id="Phobius"/>
    </source>
</evidence>
<sequence>MLIPPRLLPTWQRWMARRHPNAGTEFVLRQNRIYVLPSGFGFAYGATAILVLVGAINYQLSLAYLFAFLMLGLGHSGLIQAFRNLLGLKIQVEAPRAVFVGQTAWFPLRLSVSNKLDRHALVLTAHRSLPGNPVGVAVGGEEVIGVGVPAQHRGWLSLPRVTLETAYPSGWCRAWSYASLEARCLVYPHPETDPPPWTGAPDNNEQGQINSKGDDEYAGLRPYVAGDTPRHIAWKQSARQENLAVRTFETPWTITRHFKWDQVALNNAEARLSRLAAWILQAEAAGERYALTLPGADIEAGHGPLHEARCLTALALFGHDDAEPAR</sequence>